<dbReference type="InterPro" id="IPR007569">
    <property type="entry name" value="DUF559"/>
</dbReference>
<dbReference type="PANTHER" id="PTHR38590:SF1">
    <property type="entry name" value="BLL0828 PROTEIN"/>
    <property type="match status" value="1"/>
</dbReference>
<evidence type="ECO:0000313" key="2">
    <source>
        <dbReference type="EMBL" id="MFD1709829.1"/>
    </source>
</evidence>
<dbReference type="Gene3D" id="3.40.960.10">
    <property type="entry name" value="VSR Endonuclease"/>
    <property type="match status" value="1"/>
</dbReference>
<dbReference type="InterPro" id="IPR047216">
    <property type="entry name" value="Endonuclease_DUF559_bact"/>
</dbReference>
<comment type="caution">
    <text evidence="2">The sequence shown here is derived from an EMBL/GenBank/DDBJ whole genome shotgun (WGS) entry which is preliminary data.</text>
</comment>
<gene>
    <name evidence="2" type="ORF">ACFSF0_04375</name>
</gene>
<dbReference type="InterPro" id="IPR011335">
    <property type="entry name" value="Restrct_endonuc-II-like"/>
</dbReference>
<sequence>MNMADIHKAIEAEIQRRPYAKLIKSKDPRVRFQALRNFYRAADREIQQAGRAEWGIDPYEVDWLNVFTHIERALWHDIRAADAVLYPQYPIGPFFVDFGNPVAKVAVECDGFAYHQDKAKDASRDEELRKLGWSVCRLTGSECIRDMNEETLEKSVPRQMVDRLMLSHGIGRCA</sequence>
<keyword evidence="2" id="KW-0378">Hydrolase</keyword>
<dbReference type="PANTHER" id="PTHR38590">
    <property type="entry name" value="BLL0828 PROTEIN"/>
    <property type="match status" value="1"/>
</dbReference>
<dbReference type="RefSeq" id="WP_147914099.1">
    <property type="nucleotide sequence ID" value="NZ_JBHUEJ010000011.1"/>
</dbReference>
<dbReference type="Proteomes" id="UP001597304">
    <property type="component" value="Unassembled WGS sequence"/>
</dbReference>
<evidence type="ECO:0000259" key="1">
    <source>
        <dbReference type="Pfam" id="PF04480"/>
    </source>
</evidence>
<organism evidence="2 3">
    <name type="scientific">Ottowia flava</name>
    <dbReference type="NCBI Taxonomy" id="2675430"/>
    <lineage>
        <taxon>Bacteria</taxon>
        <taxon>Pseudomonadati</taxon>
        <taxon>Pseudomonadota</taxon>
        <taxon>Betaproteobacteria</taxon>
        <taxon>Burkholderiales</taxon>
        <taxon>Comamonadaceae</taxon>
        <taxon>Ottowia</taxon>
    </lineage>
</organism>
<dbReference type="SUPFAM" id="SSF52980">
    <property type="entry name" value="Restriction endonuclease-like"/>
    <property type="match status" value="1"/>
</dbReference>
<keyword evidence="2" id="KW-0255">Endonuclease</keyword>
<feature type="domain" description="DUF559" evidence="1">
    <location>
        <begin position="68"/>
        <end position="149"/>
    </location>
</feature>
<dbReference type="EMBL" id="JBHUEJ010000011">
    <property type="protein sequence ID" value="MFD1709829.1"/>
    <property type="molecule type" value="Genomic_DNA"/>
</dbReference>
<reference evidence="3" key="1">
    <citation type="journal article" date="2019" name="Int. J. Syst. Evol. Microbiol.">
        <title>The Global Catalogue of Microorganisms (GCM) 10K type strain sequencing project: providing services to taxonomists for standard genome sequencing and annotation.</title>
        <authorList>
            <consortium name="The Broad Institute Genomics Platform"/>
            <consortium name="The Broad Institute Genome Sequencing Center for Infectious Disease"/>
            <person name="Wu L."/>
            <person name="Ma J."/>
        </authorList>
    </citation>
    <scope>NUCLEOTIDE SEQUENCE [LARGE SCALE GENOMIC DNA]</scope>
    <source>
        <strain evidence="3">LMG 29247</strain>
    </source>
</reference>
<proteinExistence type="predicted"/>
<accession>A0ABW4KP09</accession>
<evidence type="ECO:0000313" key="3">
    <source>
        <dbReference type="Proteomes" id="UP001597304"/>
    </source>
</evidence>
<keyword evidence="2" id="KW-0540">Nuclease</keyword>
<protein>
    <submittedName>
        <fullName evidence="2">Endonuclease domain-containing protein</fullName>
    </submittedName>
</protein>
<dbReference type="GO" id="GO:0004519">
    <property type="term" value="F:endonuclease activity"/>
    <property type="evidence" value="ECO:0007669"/>
    <property type="project" value="UniProtKB-KW"/>
</dbReference>
<dbReference type="Pfam" id="PF04480">
    <property type="entry name" value="DUF559"/>
    <property type="match status" value="1"/>
</dbReference>
<name>A0ABW4KP09_9BURK</name>
<keyword evidence="3" id="KW-1185">Reference proteome</keyword>